<feature type="domain" description="HTH tetR-type" evidence="4">
    <location>
        <begin position="28"/>
        <end position="88"/>
    </location>
</feature>
<dbReference type="EMBL" id="JYIZ01000035">
    <property type="protein sequence ID" value="KJL43902.1"/>
    <property type="molecule type" value="Genomic_DNA"/>
</dbReference>
<dbReference type="GO" id="GO:0003700">
    <property type="term" value="F:DNA-binding transcription factor activity"/>
    <property type="evidence" value="ECO:0007669"/>
    <property type="project" value="TreeGrafter"/>
</dbReference>
<dbReference type="GO" id="GO:0000976">
    <property type="term" value="F:transcription cis-regulatory region binding"/>
    <property type="evidence" value="ECO:0007669"/>
    <property type="project" value="TreeGrafter"/>
</dbReference>
<dbReference type="PANTHER" id="PTHR30055:SF235">
    <property type="entry name" value="TRANSCRIPTIONAL REGULATORY PROTEIN"/>
    <property type="match status" value="1"/>
</dbReference>
<dbReference type="PATRIC" id="fig|92835.4.peg.715"/>
<dbReference type="OrthoDB" id="3210235at2"/>
<organism evidence="5 6">
    <name type="scientific">Microbacterium terrae</name>
    <dbReference type="NCBI Taxonomy" id="69369"/>
    <lineage>
        <taxon>Bacteria</taxon>
        <taxon>Bacillati</taxon>
        <taxon>Actinomycetota</taxon>
        <taxon>Actinomycetes</taxon>
        <taxon>Micrococcales</taxon>
        <taxon>Microbacteriaceae</taxon>
        <taxon>Microbacterium</taxon>
    </lineage>
</organism>
<evidence type="ECO:0000313" key="5">
    <source>
        <dbReference type="EMBL" id="KJL43902.1"/>
    </source>
</evidence>
<evidence type="ECO:0000256" key="3">
    <source>
        <dbReference type="SAM" id="MobiDB-lite"/>
    </source>
</evidence>
<protein>
    <submittedName>
        <fullName evidence="5">HTH-type transcriptional regulator BetI</fullName>
    </submittedName>
</protein>
<dbReference type="SUPFAM" id="SSF48498">
    <property type="entry name" value="Tetracyclin repressor-like, C-terminal domain"/>
    <property type="match status" value="1"/>
</dbReference>
<evidence type="ECO:0000256" key="2">
    <source>
        <dbReference type="PROSITE-ProRule" id="PRU00335"/>
    </source>
</evidence>
<dbReference type="Pfam" id="PF00440">
    <property type="entry name" value="TetR_N"/>
    <property type="match status" value="1"/>
</dbReference>
<dbReference type="InterPro" id="IPR001647">
    <property type="entry name" value="HTH_TetR"/>
</dbReference>
<gene>
    <name evidence="5" type="primary">betI_3</name>
    <name evidence="5" type="ORF">RS81_00695</name>
</gene>
<accession>A0A0M2HGL7</accession>
<evidence type="ECO:0000259" key="4">
    <source>
        <dbReference type="PROSITE" id="PS50977"/>
    </source>
</evidence>
<name>A0A0M2HGL7_9MICO</name>
<proteinExistence type="predicted"/>
<dbReference type="PRINTS" id="PR00455">
    <property type="entry name" value="HTHTETR"/>
</dbReference>
<keyword evidence="6" id="KW-1185">Reference proteome</keyword>
<dbReference type="Gene3D" id="1.10.357.10">
    <property type="entry name" value="Tetracycline Repressor, domain 2"/>
    <property type="match status" value="1"/>
</dbReference>
<dbReference type="PANTHER" id="PTHR30055">
    <property type="entry name" value="HTH-TYPE TRANSCRIPTIONAL REGULATOR RUTR"/>
    <property type="match status" value="1"/>
</dbReference>
<evidence type="ECO:0000256" key="1">
    <source>
        <dbReference type="ARBA" id="ARBA00023125"/>
    </source>
</evidence>
<evidence type="ECO:0000313" key="6">
    <source>
        <dbReference type="Proteomes" id="UP000033956"/>
    </source>
</evidence>
<feature type="DNA-binding region" description="H-T-H motif" evidence="2">
    <location>
        <begin position="51"/>
        <end position="70"/>
    </location>
</feature>
<dbReference type="Pfam" id="PF17920">
    <property type="entry name" value="TetR_C_16"/>
    <property type="match status" value="1"/>
</dbReference>
<dbReference type="Proteomes" id="UP000033956">
    <property type="component" value="Unassembled WGS sequence"/>
</dbReference>
<dbReference type="STRING" id="92835.RS81_00695"/>
<dbReference type="InterPro" id="IPR041678">
    <property type="entry name" value="TetR_C_16"/>
</dbReference>
<dbReference type="SUPFAM" id="SSF46689">
    <property type="entry name" value="Homeodomain-like"/>
    <property type="match status" value="1"/>
</dbReference>
<reference evidence="5 6" key="1">
    <citation type="submission" date="2015-02" db="EMBL/GenBank/DDBJ databases">
        <title>Draft genome sequences of ten Microbacterium spp. with emphasis on heavy metal contaminated environments.</title>
        <authorList>
            <person name="Corretto E."/>
        </authorList>
    </citation>
    <scope>NUCLEOTIDE SEQUENCE [LARGE SCALE GENOMIC DNA]</scope>
    <source>
        <strain evidence="5 6">DSM 12510</strain>
    </source>
</reference>
<dbReference type="AlphaFoldDB" id="A0A0M2HGL7"/>
<sequence>MERDYNRHVTGTRSASNKRSTGRRAGNSGTRDAILDAARDLFAQHGYEKTSVRAIASQAGVDPALIRHFFADKETLFAQTMGARTTIPERIATALNGDPSTIGERLADAYLQLWDDETTRPILVGLARSAMTSLRAQRMLAEALFTRIRADAPFPNPTDPRARGLALSGANLLGIAILRNVFEIPALTGIPHTELVALVAPHIQTYIDGSRSIDNSD</sequence>
<comment type="caution">
    <text evidence="5">The sequence shown here is derived from an EMBL/GenBank/DDBJ whole genome shotgun (WGS) entry which is preliminary data.</text>
</comment>
<dbReference type="InterPro" id="IPR036271">
    <property type="entry name" value="Tet_transcr_reg_TetR-rel_C_sf"/>
</dbReference>
<dbReference type="InterPro" id="IPR009057">
    <property type="entry name" value="Homeodomain-like_sf"/>
</dbReference>
<dbReference type="InterPro" id="IPR050109">
    <property type="entry name" value="HTH-type_TetR-like_transc_reg"/>
</dbReference>
<keyword evidence="1 2" id="KW-0238">DNA-binding</keyword>
<feature type="region of interest" description="Disordered" evidence="3">
    <location>
        <begin position="1"/>
        <end position="30"/>
    </location>
</feature>
<feature type="compositionally biased region" description="Polar residues" evidence="3">
    <location>
        <begin position="9"/>
        <end position="19"/>
    </location>
</feature>
<dbReference type="PROSITE" id="PS50977">
    <property type="entry name" value="HTH_TETR_2"/>
    <property type="match status" value="1"/>
</dbReference>
<dbReference type="Gene3D" id="1.10.10.60">
    <property type="entry name" value="Homeodomain-like"/>
    <property type="match status" value="1"/>
</dbReference>